<keyword evidence="4 6" id="KW-0472">Membrane</keyword>
<organism evidence="7 8">
    <name type="scientific">Stomatobaculum longum</name>
    <dbReference type="NCBI Taxonomy" id="796942"/>
    <lineage>
        <taxon>Bacteria</taxon>
        <taxon>Bacillati</taxon>
        <taxon>Bacillota</taxon>
        <taxon>Clostridia</taxon>
        <taxon>Lachnospirales</taxon>
        <taxon>Lachnospiraceae</taxon>
        <taxon>Stomatobaculum</taxon>
    </lineage>
</organism>
<keyword evidence="3 6" id="KW-1133">Transmembrane helix</keyword>
<proteinExistence type="predicted"/>
<dbReference type="RefSeq" id="WP_009532657.1">
    <property type="nucleotide sequence ID" value="NZ_JH590862.1"/>
</dbReference>
<dbReference type="AlphaFoldDB" id="A0AA36Y5F1"/>
<comment type="caution">
    <text evidence="7">The sequence shown here is derived from an EMBL/GenBank/DDBJ whole genome shotgun (WGS) entry which is preliminary data.</text>
</comment>
<evidence type="ECO:0000256" key="4">
    <source>
        <dbReference type="ARBA" id="ARBA00023136"/>
    </source>
</evidence>
<feature type="transmembrane region" description="Helical" evidence="6">
    <location>
        <begin position="104"/>
        <end position="125"/>
    </location>
</feature>
<dbReference type="GO" id="GO:0016020">
    <property type="term" value="C:membrane"/>
    <property type="evidence" value="ECO:0007669"/>
    <property type="project" value="UniProtKB-SubCell"/>
</dbReference>
<evidence type="ECO:0008006" key="9">
    <source>
        <dbReference type="Google" id="ProtNLM"/>
    </source>
</evidence>
<dbReference type="Proteomes" id="UP000018466">
    <property type="component" value="Unassembled WGS sequence"/>
</dbReference>
<dbReference type="EMBL" id="AGEL01000006">
    <property type="protein sequence ID" value="EHO17225.1"/>
    <property type="molecule type" value="Genomic_DNA"/>
</dbReference>
<feature type="transmembrane region" description="Helical" evidence="6">
    <location>
        <begin position="131"/>
        <end position="152"/>
    </location>
</feature>
<keyword evidence="8" id="KW-1185">Reference proteome</keyword>
<dbReference type="SUPFAM" id="SSF144091">
    <property type="entry name" value="Rhomboid-like"/>
    <property type="match status" value="1"/>
</dbReference>
<evidence type="ECO:0000256" key="3">
    <source>
        <dbReference type="ARBA" id="ARBA00022989"/>
    </source>
</evidence>
<dbReference type="InterPro" id="IPR035952">
    <property type="entry name" value="Rhomboid-like_sf"/>
</dbReference>
<comment type="subcellular location">
    <subcellularLocation>
        <location evidence="1">Membrane</location>
        <topology evidence="1">Multi-pass membrane protein</topology>
    </subcellularLocation>
</comment>
<feature type="transmembrane region" description="Helical" evidence="6">
    <location>
        <begin position="188"/>
        <end position="211"/>
    </location>
</feature>
<sequence length="292" mass="33425">MNTLDRLEKRFGRFAIPNVMRIFTVIYAIGLVLWIINPTAYMLYLALNPNAILRGQVWRLVTWLLFPPGYGENIIETVVYGAMGLYFYYWVGGMLEQSWGRFRFNFYLFLGILFHITAAFVVYFVMHSFVLITPTALNLSLFLAFALTYPNLQIYFMGLFPVRAIYLAVLYVGIELYYFIMGTAGSRVAILLSLLNLGLYLHWSGALKRLLAGKFGGTKRRQGSAGGPKIIPLDSAKRKKEAAPEKKARHCCTVCGRTELTNPELEFRYCSKCKGDHEYCSDHLYTHEHLES</sequence>
<evidence type="ECO:0000256" key="5">
    <source>
        <dbReference type="SAM" id="MobiDB-lite"/>
    </source>
</evidence>
<dbReference type="Gene3D" id="1.20.1540.10">
    <property type="entry name" value="Rhomboid-like"/>
    <property type="match status" value="1"/>
</dbReference>
<evidence type="ECO:0000256" key="1">
    <source>
        <dbReference type="ARBA" id="ARBA00004141"/>
    </source>
</evidence>
<name>A0AA36Y5F1_9FIRM</name>
<feature type="transmembrane region" description="Helical" evidence="6">
    <location>
        <begin position="164"/>
        <end position="182"/>
    </location>
</feature>
<reference evidence="7 8" key="1">
    <citation type="submission" date="2011-10" db="EMBL/GenBank/DDBJ databases">
        <title>The Genome Sequence of Lachnospiraceae bacterium ACC2.</title>
        <authorList>
            <consortium name="The Broad Institute Genome Sequencing Platform"/>
            <person name="Earl A."/>
            <person name="Ward D."/>
            <person name="Feldgarden M."/>
            <person name="Gevers D."/>
            <person name="Sizova M."/>
            <person name="Hazen A."/>
            <person name="Epstein S."/>
            <person name="Young S.K."/>
            <person name="Zeng Q."/>
            <person name="Gargeya S."/>
            <person name="Fitzgerald M."/>
            <person name="Haas B."/>
            <person name="Abouelleil A."/>
            <person name="Alvarado L."/>
            <person name="Arachchi H.M."/>
            <person name="Berlin A."/>
            <person name="Brown A."/>
            <person name="Chapman S.B."/>
            <person name="Chen Z."/>
            <person name="Dunbar C."/>
            <person name="Freedman E."/>
            <person name="Gearin G."/>
            <person name="Goldberg J."/>
            <person name="Griggs A."/>
            <person name="Gujja S."/>
            <person name="Heiman D."/>
            <person name="Howarth C."/>
            <person name="Larson L."/>
            <person name="Lui A."/>
            <person name="MacDonald P.J.P."/>
            <person name="Montmayeur A."/>
            <person name="Murphy C."/>
            <person name="Neiman D."/>
            <person name="Pearson M."/>
            <person name="Priest M."/>
            <person name="Roberts A."/>
            <person name="Saif S."/>
            <person name="Shea T."/>
            <person name="Shenoy N."/>
            <person name="Sisk P."/>
            <person name="Stolte C."/>
            <person name="Sykes S."/>
            <person name="Wortman J."/>
            <person name="Nusbaum C."/>
            <person name="Birren B."/>
        </authorList>
    </citation>
    <scope>NUCLEOTIDE SEQUENCE [LARGE SCALE GENOMIC DNA]</scope>
    <source>
        <strain evidence="7 8">ACC2</strain>
    </source>
</reference>
<evidence type="ECO:0000256" key="2">
    <source>
        <dbReference type="ARBA" id="ARBA00022692"/>
    </source>
</evidence>
<evidence type="ECO:0000256" key="6">
    <source>
        <dbReference type="SAM" id="Phobius"/>
    </source>
</evidence>
<accession>A0AA36Y5F1</accession>
<feature type="region of interest" description="Disordered" evidence="5">
    <location>
        <begin position="218"/>
        <end position="241"/>
    </location>
</feature>
<dbReference type="GeneID" id="86940598"/>
<feature type="transmembrane region" description="Helical" evidence="6">
    <location>
        <begin position="74"/>
        <end position="92"/>
    </location>
</feature>
<evidence type="ECO:0000313" key="8">
    <source>
        <dbReference type="Proteomes" id="UP000018466"/>
    </source>
</evidence>
<keyword evidence="2 6" id="KW-0812">Transmembrane</keyword>
<gene>
    <name evidence="7" type="ORF">HMPREF9623_00824</name>
</gene>
<evidence type="ECO:0000313" key="7">
    <source>
        <dbReference type="EMBL" id="EHO17225.1"/>
    </source>
</evidence>
<feature type="transmembrane region" description="Helical" evidence="6">
    <location>
        <begin position="21"/>
        <end position="44"/>
    </location>
</feature>
<protein>
    <recommendedName>
        <fullName evidence="9">Peptidase S54 rhomboid domain-containing protein</fullName>
    </recommendedName>
</protein>